<accession>A0A6J4S258</accession>
<gene>
    <name evidence="1" type="ORF">AVDCRST_MAG17-563</name>
</gene>
<proteinExistence type="predicted"/>
<protein>
    <submittedName>
        <fullName evidence="1">Uncharacterized protein</fullName>
    </submittedName>
</protein>
<reference evidence="1" key="1">
    <citation type="submission" date="2020-02" db="EMBL/GenBank/DDBJ databases">
        <authorList>
            <person name="Meier V. D."/>
        </authorList>
    </citation>
    <scope>NUCLEOTIDE SEQUENCE</scope>
    <source>
        <strain evidence="1">AVDCRST_MAG17</strain>
    </source>
</reference>
<name>A0A6J4S258_9ACTN</name>
<sequence length="188" mass="20955">MAAQAARAPLSSEELDGWVGSPAVRTRRERSAAVDAAELWRAAESVRLSETRSIGRLVRWRIPGTPTDLRFAELFDRYPFTPLGSGPTHFLSGLCGRIWTFRRDYPRLSSASEFQAWSEPGTVRVLFAHWSEPNGDGRAKIVSETRVEPVDRRAALRLRGLWAVVGRFEPLIGSEPLALAARRAEGRS</sequence>
<dbReference type="EMBL" id="CADCVV010000040">
    <property type="protein sequence ID" value="CAA9487022.1"/>
    <property type="molecule type" value="Genomic_DNA"/>
</dbReference>
<evidence type="ECO:0000313" key="1">
    <source>
        <dbReference type="EMBL" id="CAA9487022.1"/>
    </source>
</evidence>
<organism evidence="1">
    <name type="scientific">uncultured Solirubrobacterales bacterium</name>
    <dbReference type="NCBI Taxonomy" id="768556"/>
    <lineage>
        <taxon>Bacteria</taxon>
        <taxon>Bacillati</taxon>
        <taxon>Actinomycetota</taxon>
        <taxon>Thermoleophilia</taxon>
        <taxon>Solirubrobacterales</taxon>
        <taxon>environmental samples</taxon>
    </lineage>
</organism>
<dbReference type="AlphaFoldDB" id="A0A6J4S258"/>